<keyword evidence="7" id="KW-1185">Reference proteome</keyword>
<feature type="domain" description="HTH lysR-type" evidence="5">
    <location>
        <begin position="9"/>
        <end position="61"/>
    </location>
</feature>
<sequence length="299" mass="32853">MHKSGLVELEAVLAVARHRSFRAAARELDMSTSALSNAVIALEERLGIRLFNRTTRSVGLTEAGETFVEQVAPAVADINLAMDVVNQRRGSPKGTLRINASSGAARRILSPVIVDYLRRHPDMEVVIATDGRLVDIVAEGWDAGIRPAAVVPRDMVSVPLGDDVRFVVVGTPEYFAARDVPASPGDLARHECIRARMPSGALSPWEFWRDGKLETIDVPGRLTLDEPNVMLEASRAGFGLAYLPDKNCADDLKTGRLVPVLGDWMPPAYDLRLYYPGRRHVPAGLRALVELIGQHRRRR</sequence>
<evidence type="ECO:0000313" key="6">
    <source>
        <dbReference type="EMBL" id="MBO0902691.1"/>
    </source>
</evidence>
<evidence type="ECO:0000256" key="4">
    <source>
        <dbReference type="ARBA" id="ARBA00023163"/>
    </source>
</evidence>
<dbReference type="PRINTS" id="PR00039">
    <property type="entry name" value="HTHLYSR"/>
</dbReference>
<evidence type="ECO:0000259" key="5">
    <source>
        <dbReference type="PROSITE" id="PS50931"/>
    </source>
</evidence>
<dbReference type="SUPFAM" id="SSF53850">
    <property type="entry name" value="Periplasmic binding protein-like II"/>
    <property type="match status" value="1"/>
</dbReference>
<dbReference type="PANTHER" id="PTHR30537:SF1">
    <property type="entry name" value="HTH-TYPE TRANSCRIPTIONAL REGULATOR PGRR"/>
    <property type="match status" value="1"/>
</dbReference>
<dbReference type="Pfam" id="PF03466">
    <property type="entry name" value="LysR_substrate"/>
    <property type="match status" value="1"/>
</dbReference>
<dbReference type="InterPro" id="IPR058163">
    <property type="entry name" value="LysR-type_TF_proteobact-type"/>
</dbReference>
<dbReference type="Proteomes" id="UP000664288">
    <property type="component" value="Unassembled WGS sequence"/>
</dbReference>
<protein>
    <submittedName>
        <fullName evidence="6">LysR family transcriptional regulator</fullName>
    </submittedName>
</protein>
<dbReference type="PROSITE" id="PS50931">
    <property type="entry name" value="HTH_LYSR"/>
    <property type="match status" value="1"/>
</dbReference>
<proteinExistence type="inferred from homology"/>
<keyword evidence="3" id="KW-0238">DNA-binding</keyword>
<accession>A0ABS3IZ49</accession>
<dbReference type="EMBL" id="JAFMPY010000003">
    <property type="protein sequence ID" value="MBO0902691.1"/>
    <property type="molecule type" value="Genomic_DNA"/>
</dbReference>
<dbReference type="InterPro" id="IPR000847">
    <property type="entry name" value="LysR_HTH_N"/>
</dbReference>
<keyword evidence="2" id="KW-0805">Transcription regulation</keyword>
<comment type="caution">
    <text evidence="6">The sequence shown here is derived from an EMBL/GenBank/DDBJ whole genome shotgun (WGS) entry which is preliminary data.</text>
</comment>
<dbReference type="CDD" id="cd08474">
    <property type="entry name" value="PBP2_CrgA_like_5"/>
    <property type="match status" value="1"/>
</dbReference>
<dbReference type="Gene3D" id="3.40.190.290">
    <property type="match status" value="1"/>
</dbReference>
<gene>
    <name evidence="6" type="ORF">J1C47_03495</name>
</gene>
<evidence type="ECO:0000256" key="3">
    <source>
        <dbReference type="ARBA" id="ARBA00023125"/>
    </source>
</evidence>
<evidence type="ECO:0000256" key="2">
    <source>
        <dbReference type="ARBA" id="ARBA00023015"/>
    </source>
</evidence>
<dbReference type="SUPFAM" id="SSF46785">
    <property type="entry name" value="Winged helix' DNA-binding domain"/>
    <property type="match status" value="1"/>
</dbReference>
<dbReference type="PANTHER" id="PTHR30537">
    <property type="entry name" value="HTH-TYPE TRANSCRIPTIONAL REGULATOR"/>
    <property type="match status" value="1"/>
</dbReference>
<name>A0ABS3IZ49_9HYPH</name>
<dbReference type="Gene3D" id="1.10.10.10">
    <property type="entry name" value="Winged helix-like DNA-binding domain superfamily/Winged helix DNA-binding domain"/>
    <property type="match status" value="1"/>
</dbReference>
<dbReference type="InterPro" id="IPR036388">
    <property type="entry name" value="WH-like_DNA-bd_sf"/>
</dbReference>
<reference evidence="6 7" key="1">
    <citation type="submission" date="2021-03" db="EMBL/GenBank/DDBJ databases">
        <title>Whole genome sequence of Jiella sp. MQZ13P-4.</title>
        <authorList>
            <person name="Tuo L."/>
        </authorList>
    </citation>
    <scope>NUCLEOTIDE SEQUENCE [LARGE SCALE GENOMIC DNA]</scope>
    <source>
        <strain evidence="6 7">MQZ13P-4</strain>
    </source>
</reference>
<dbReference type="Pfam" id="PF00126">
    <property type="entry name" value="HTH_1"/>
    <property type="match status" value="1"/>
</dbReference>
<evidence type="ECO:0000313" key="7">
    <source>
        <dbReference type="Proteomes" id="UP000664288"/>
    </source>
</evidence>
<organism evidence="6 7">
    <name type="scientific">Jiella sonneratiae</name>
    <dbReference type="NCBI Taxonomy" id="2816856"/>
    <lineage>
        <taxon>Bacteria</taxon>
        <taxon>Pseudomonadati</taxon>
        <taxon>Pseudomonadota</taxon>
        <taxon>Alphaproteobacteria</taxon>
        <taxon>Hyphomicrobiales</taxon>
        <taxon>Aurantimonadaceae</taxon>
        <taxon>Jiella</taxon>
    </lineage>
</organism>
<keyword evidence="4" id="KW-0804">Transcription</keyword>
<dbReference type="InterPro" id="IPR005119">
    <property type="entry name" value="LysR_subst-bd"/>
</dbReference>
<evidence type="ECO:0000256" key="1">
    <source>
        <dbReference type="ARBA" id="ARBA00009437"/>
    </source>
</evidence>
<dbReference type="RefSeq" id="WP_207349332.1">
    <property type="nucleotide sequence ID" value="NZ_JAFMPY010000003.1"/>
</dbReference>
<dbReference type="InterPro" id="IPR036390">
    <property type="entry name" value="WH_DNA-bd_sf"/>
</dbReference>
<comment type="similarity">
    <text evidence="1">Belongs to the LysR transcriptional regulatory family.</text>
</comment>